<name>A0A7Y7USW8_9SPHN</name>
<dbReference type="InterPro" id="IPR048067">
    <property type="entry name" value="BREX_3_BrxF"/>
</dbReference>
<evidence type="ECO:0000313" key="1">
    <source>
        <dbReference type="EMBL" id="NNG55633.1"/>
    </source>
</evidence>
<dbReference type="RefSeq" id="WP_170172273.1">
    <property type="nucleotide sequence ID" value="NZ_JABEOV010000040.1"/>
</dbReference>
<protein>
    <submittedName>
        <fullName evidence="2">BREX-3 system P-loop-containing protein BrxF</fullName>
    </submittedName>
</protein>
<sequence length="159" mass="17157">MIDHRAAARDAKRLLDVTGMSGGKPVLLAGDDNDRRVTLAALSELVGVLPINLNVALAQTLIDSAGTRADVGAIIAAMEPASPVLLLDRIQILLLPQLRTNAIDVLCRVARRRAICASWPGRLEQGRLRYADPDHPECLDEDATRALVLDLSTNEGTYE</sequence>
<evidence type="ECO:0000313" key="3">
    <source>
        <dbReference type="Proteomes" id="UP000531581"/>
    </source>
</evidence>
<accession>A0A7Y7USW8</accession>
<dbReference type="Proteomes" id="UP000557656">
    <property type="component" value="Unassembled WGS sequence"/>
</dbReference>
<gene>
    <name evidence="2" type="primary">brxF</name>
    <name evidence="1" type="ORF">HKX05_20050</name>
    <name evidence="2" type="ORF">HLV41_20725</name>
</gene>
<evidence type="ECO:0000313" key="2">
    <source>
        <dbReference type="EMBL" id="NVP33464.1"/>
    </source>
</evidence>
<organism evidence="2 3">
    <name type="scientific">Sphingomonas sanguinis</name>
    <dbReference type="NCBI Taxonomy" id="33051"/>
    <lineage>
        <taxon>Bacteria</taxon>
        <taxon>Pseudomonadati</taxon>
        <taxon>Pseudomonadota</taxon>
        <taxon>Alphaproteobacteria</taxon>
        <taxon>Sphingomonadales</taxon>
        <taxon>Sphingomonadaceae</taxon>
        <taxon>Sphingomonas</taxon>
    </lineage>
</organism>
<dbReference type="EMBL" id="JABYQV010000043">
    <property type="protein sequence ID" value="NVP33464.1"/>
    <property type="molecule type" value="Genomic_DNA"/>
</dbReference>
<dbReference type="NCBIfam" id="NF033453">
    <property type="entry name" value="BREX_3_BrxF"/>
    <property type="match status" value="1"/>
</dbReference>
<evidence type="ECO:0000313" key="4">
    <source>
        <dbReference type="Proteomes" id="UP000557656"/>
    </source>
</evidence>
<reference evidence="3 4" key="1">
    <citation type="submission" date="2020-05" db="EMBL/GenBank/DDBJ databases">
        <title>Draft Genome Sequences of Sphingomonas sp. Isolated from the International Space Station.</title>
        <authorList>
            <person name="Bijlani S."/>
            <person name="Singh N.K."/>
            <person name="Mason C.E."/>
            <person name="Wang C.C."/>
            <person name="Venkateswaran K."/>
        </authorList>
    </citation>
    <scope>NUCLEOTIDE SEQUENCE [LARGE SCALE GENOMIC DNA]</scope>
    <source>
        <strain evidence="1 4">IIF7SW-B5</strain>
        <strain evidence="2">ISS-IIF7SWP</strain>
    </source>
</reference>
<dbReference type="Proteomes" id="UP000531581">
    <property type="component" value="Unassembled WGS sequence"/>
</dbReference>
<comment type="caution">
    <text evidence="2">The sequence shown here is derived from an EMBL/GenBank/DDBJ whole genome shotgun (WGS) entry which is preliminary data.</text>
</comment>
<dbReference type="EMBL" id="JABEOV010000040">
    <property type="protein sequence ID" value="NNG55633.1"/>
    <property type="molecule type" value="Genomic_DNA"/>
</dbReference>
<proteinExistence type="predicted"/>
<keyword evidence="4" id="KW-1185">Reference proteome</keyword>
<dbReference type="AlphaFoldDB" id="A0A7Y7USW8"/>